<reference evidence="8 9" key="1">
    <citation type="journal article" date="2024" name="G3 (Bethesda)">
        <title>Genome assembly of Hibiscus sabdariffa L. provides insights into metabolisms of medicinal natural products.</title>
        <authorList>
            <person name="Kim T."/>
        </authorList>
    </citation>
    <scope>NUCLEOTIDE SEQUENCE [LARGE SCALE GENOMIC DNA]</scope>
    <source>
        <strain evidence="8">TK-2024</strain>
        <tissue evidence="8">Old leaves</tissue>
    </source>
</reference>
<evidence type="ECO:0000256" key="1">
    <source>
        <dbReference type="ARBA" id="ARBA00004477"/>
    </source>
</evidence>
<keyword evidence="2 5" id="KW-0812">Transmembrane</keyword>
<proteinExistence type="predicted"/>
<comment type="caution">
    <text evidence="8">The sequence shown here is derived from an EMBL/GenBank/DDBJ whole genome shotgun (WGS) entry which is preliminary data.</text>
</comment>
<accession>A0ABR2EBS3</accession>
<name>A0ABR2EBS3_9ROSI</name>
<protein>
    <recommendedName>
        <fullName evidence="7">TLC domain-containing protein</fullName>
    </recommendedName>
</protein>
<keyword evidence="4 5" id="KW-0472">Membrane</keyword>
<evidence type="ECO:0000256" key="5">
    <source>
        <dbReference type="PROSITE-ProRule" id="PRU00205"/>
    </source>
</evidence>
<dbReference type="PROSITE" id="PS50922">
    <property type="entry name" value="TLC"/>
    <property type="match status" value="1"/>
</dbReference>
<dbReference type="EMBL" id="JBBPBM010000016">
    <property type="protein sequence ID" value="KAK8557535.1"/>
    <property type="molecule type" value="Genomic_DNA"/>
</dbReference>
<evidence type="ECO:0000313" key="9">
    <source>
        <dbReference type="Proteomes" id="UP001472677"/>
    </source>
</evidence>
<feature type="transmembrane region" description="Helical" evidence="6">
    <location>
        <begin position="197"/>
        <end position="222"/>
    </location>
</feature>
<dbReference type="Pfam" id="PF03798">
    <property type="entry name" value="TRAM_LAG1_CLN8"/>
    <property type="match status" value="1"/>
</dbReference>
<organism evidence="8 9">
    <name type="scientific">Hibiscus sabdariffa</name>
    <name type="common">roselle</name>
    <dbReference type="NCBI Taxonomy" id="183260"/>
    <lineage>
        <taxon>Eukaryota</taxon>
        <taxon>Viridiplantae</taxon>
        <taxon>Streptophyta</taxon>
        <taxon>Embryophyta</taxon>
        <taxon>Tracheophyta</taxon>
        <taxon>Spermatophyta</taxon>
        <taxon>Magnoliopsida</taxon>
        <taxon>eudicotyledons</taxon>
        <taxon>Gunneridae</taxon>
        <taxon>Pentapetalae</taxon>
        <taxon>rosids</taxon>
        <taxon>malvids</taxon>
        <taxon>Malvales</taxon>
        <taxon>Malvaceae</taxon>
        <taxon>Malvoideae</taxon>
        <taxon>Hibiscus</taxon>
    </lineage>
</organism>
<dbReference type="InterPro" id="IPR016439">
    <property type="entry name" value="Lag1/Lac1-like"/>
</dbReference>
<evidence type="ECO:0000256" key="3">
    <source>
        <dbReference type="ARBA" id="ARBA00022989"/>
    </source>
</evidence>
<feature type="transmembrane region" description="Helical" evidence="6">
    <location>
        <begin position="151"/>
        <end position="176"/>
    </location>
</feature>
<keyword evidence="9" id="KW-1185">Reference proteome</keyword>
<evidence type="ECO:0000256" key="2">
    <source>
        <dbReference type="ARBA" id="ARBA00022692"/>
    </source>
</evidence>
<dbReference type="Proteomes" id="UP001472677">
    <property type="component" value="Unassembled WGS sequence"/>
</dbReference>
<evidence type="ECO:0000256" key="4">
    <source>
        <dbReference type="ARBA" id="ARBA00023136"/>
    </source>
</evidence>
<gene>
    <name evidence="8" type="ORF">V6N12_009766</name>
</gene>
<feature type="transmembrane region" description="Helical" evidence="6">
    <location>
        <begin position="15"/>
        <end position="35"/>
    </location>
</feature>
<dbReference type="PANTHER" id="PTHR12560">
    <property type="entry name" value="LONGEVITY ASSURANCE FACTOR 1 LAG1"/>
    <property type="match status" value="1"/>
</dbReference>
<keyword evidence="3 6" id="KW-1133">Transmembrane helix</keyword>
<feature type="domain" description="TLC" evidence="7">
    <location>
        <begin position="67"/>
        <end position="274"/>
    </location>
</feature>
<evidence type="ECO:0000313" key="8">
    <source>
        <dbReference type="EMBL" id="KAK8557535.1"/>
    </source>
</evidence>
<feature type="transmembrane region" description="Helical" evidence="6">
    <location>
        <begin position="117"/>
        <end position="136"/>
    </location>
</feature>
<comment type="subcellular location">
    <subcellularLocation>
        <location evidence="1">Endoplasmic reticulum membrane</location>
        <topology evidence="1">Multi-pass membrane protein</topology>
    </subcellularLocation>
</comment>
<sequence length="312" mass="36854">MDSYLWSSTNAKPDALHFLVALYFALCFPLARFLLDRFIFRRLSFWLLSNGCAPSRMNIEATQAIIAKCSESMWKLTYFATAETWVLKITYNEPWFRDVKGYFRDWPNQELKISLSLLYMCQCGFYIYSIVALLTWETRRKDFAVMMSHHVITATLIGCSYVTSFFRIGSVVLALHDASDVFLEAAKIFKYSRRERCASVCFGLFSISWLLLRLILFPFWVIKSSSYDVMEFLHPSDLYPKFLYYFLNTMLLMLLVFHVYWWVLICSMIMRQWHNRGKIQRMMVTELNVIKPLFLVAMPNPEEIRCCGFVLN</sequence>
<evidence type="ECO:0000259" key="7">
    <source>
        <dbReference type="PROSITE" id="PS50922"/>
    </source>
</evidence>
<feature type="transmembrane region" description="Helical" evidence="6">
    <location>
        <begin position="242"/>
        <end position="270"/>
    </location>
</feature>
<evidence type="ECO:0000256" key="6">
    <source>
        <dbReference type="SAM" id="Phobius"/>
    </source>
</evidence>
<dbReference type="PANTHER" id="PTHR12560:SF0">
    <property type="entry name" value="LD18904P"/>
    <property type="match status" value="1"/>
</dbReference>
<dbReference type="SMART" id="SM00724">
    <property type="entry name" value="TLC"/>
    <property type="match status" value="1"/>
</dbReference>
<dbReference type="PIRSF" id="PIRSF005225">
    <property type="entry name" value="LAG1_LAC1"/>
    <property type="match status" value="1"/>
</dbReference>
<dbReference type="InterPro" id="IPR006634">
    <property type="entry name" value="TLC-dom"/>
</dbReference>